<name>A0A2P4YBF9_9STRA</name>
<keyword evidence="4" id="KW-1185">Reference proteome</keyword>
<keyword evidence="2" id="KW-1133">Transmembrane helix</keyword>
<feature type="transmembrane region" description="Helical" evidence="2">
    <location>
        <begin position="204"/>
        <end position="226"/>
    </location>
</feature>
<dbReference type="PANTHER" id="PTHR13018">
    <property type="entry name" value="PROBABLE MEMBRANE PROTEIN DUF221-RELATED"/>
    <property type="match status" value="1"/>
</dbReference>
<evidence type="ECO:0000313" key="3">
    <source>
        <dbReference type="EMBL" id="POM75153.1"/>
    </source>
</evidence>
<keyword evidence="2" id="KW-0472">Membrane</keyword>
<dbReference type="PANTHER" id="PTHR13018:SF135">
    <property type="entry name" value="CSC1_OSCA1-LIKE 7TM REGION DOMAIN-CONTAINING PROTEIN"/>
    <property type="match status" value="1"/>
</dbReference>
<dbReference type="Proteomes" id="UP000237271">
    <property type="component" value="Unassembled WGS sequence"/>
</dbReference>
<organism evidence="3 4">
    <name type="scientific">Phytophthora palmivora</name>
    <dbReference type="NCBI Taxonomy" id="4796"/>
    <lineage>
        <taxon>Eukaryota</taxon>
        <taxon>Sar</taxon>
        <taxon>Stramenopiles</taxon>
        <taxon>Oomycota</taxon>
        <taxon>Peronosporomycetes</taxon>
        <taxon>Peronosporales</taxon>
        <taxon>Peronosporaceae</taxon>
        <taxon>Phytophthora</taxon>
    </lineage>
</organism>
<accession>A0A2P4YBF9</accession>
<dbReference type="GO" id="GO:0005886">
    <property type="term" value="C:plasma membrane"/>
    <property type="evidence" value="ECO:0007669"/>
    <property type="project" value="TreeGrafter"/>
</dbReference>
<keyword evidence="2 3" id="KW-0812">Transmembrane</keyword>
<dbReference type="InterPro" id="IPR045122">
    <property type="entry name" value="Csc1-like"/>
</dbReference>
<feature type="compositionally biased region" description="Polar residues" evidence="1">
    <location>
        <begin position="58"/>
        <end position="69"/>
    </location>
</feature>
<dbReference type="EMBL" id="NCKW01004011">
    <property type="protein sequence ID" value="POM75153.1"/>
    <property type="molecule type" value="Genomic_DNA"/>
</dbReference>
<feature type="transmembrane region" description="Helical" evidence="2">
    <location>
        <begin position="284"/>
        <end position="306"/>
    </location>
</feature>
<reference evidence="3 4" key="1">
    <citation type="journal article" date="2017" name="Genome Biol. Evol.">
        <title>Phytophthora megakarya and P. palmivora, closely related causal agents of cacao black pod rot, underwent increases in genome sizes and gene numbers by different mechanisms.</title>
        <authorList>
            <person name="Ali S.S."/>
            <person name="Shao J."/>
            <person name="Lary D.J."/>
            <person name="Kronmiller B."/>
            <person name="Shen D."/>
            <person name="Strem M.D."/>
            <person name="Amoako-Attah I."/>
            <person name="Akrofi A.Y."/>
            <person name="Begoude B.A."/>
            <person name="Ten Hoopen G.M."/>
            <person name="Coulibaly K."/>
            <person name="Kebe B.I."/>
            <person name="Melnick R.L."/>
            <person name="Guiltinan M.J."/>
            <person name="Tyler B.M."/>
            <person name="Meinhardt L.W."/>
            <person name="Bailey B.A."/>
        </authorList>
    </citation>
    <scope>NUCLEOTIDE SEQUENCE [LARGE SCALE GENOMIC DNA]</scope>
    <source>
        <strain evidence="4">sbr112.9</strain>
    </source>
</reference>
<dbReference type="OrthoDB" id="192629at2759"/>
<comment type="caution">
    <text evidence="3">The sequence shown here is derived from an EMBL/GenBank/DDBJ whole genome shotgun (WGS) entry which is preliminary data.</text>
</comment>
<evidence type="ECO:0000313" key="4">
    <source>
        <dbReference type="Proteomes" id="UP000237271"/>
    </source>
</evidence>
<evidence type="ECO:0000256" key="1">
    <source>
        <dbReference type="SAM" id="MobiDB-lite"/>
    </source>
</evidence>
<dbReference type="AlphaFoldDB" id="A0A2P4YBF9"/>
<proteinExistence type="predicted"/>
<evidence type="ECO:0000256" key="2">
    <source>
        <dbReference type="SAM" id="Phobius"/>
    </source>
</evidence>
<feature type="compositionally biased region" description="Polar residues" evidence="1">
    <location>
        <begin position="101"/>
        <end position="117"/>
    </location>
</feature>
<sequence>MEGLPAIPVPDDPETGAIERPKTPPPVQIDEQRLLNNTAQLPVTLQAIPNDPIAPESFTINSSSTQTPRFPSVREKSQPPGSKQGTPRFQTPRRRQPPGSAKTTPRSPTLHENQQEQPVITPVLTISDDPLTLAIEDRPDSARPQSARAASLSSKDYKAMAKRASAAAKLDRLAAGNKSVFDANMDDIAALGIGMELYFLLIKYLSWAFLTMGIISLPAIVVNYYGNGVTSKMVDPLQLAYASLGNQGVNPDIASDPSECLPLGEIDCTGATVSTPFTADPETVAWIVTSSDAIYSFVFLIVYLLFRRHARHSIDAHQNEHLTPAKYAIFVRGLPPNATTREILEHFNSRYDPTQDETYYPLWFGCCWGRRPRRIKNSLSKGAVNCNVIIFGGLMILVFQDLSLLDNQDQVQVADQVRLGDSVLLVMQDQALLVYQDLLQEAFLLKTFKQDKKNIKCTWAHG</sequence>
<dbReference type="GO" id="GO:0005227">
    <property type="term" value="F:calcium-activated cation channel activity"/>
    <property type="evidence" value="ECO:0007669"/>
    <property type="project" value="InterPro"/>
</dbReference>
<feature type="transmembrane region" description="Helical" evidence="2">
    <location>
        <begin position="379"/>
        <end position="399"/>
    </location>
</feature>
<feature type="compositionally biased region" description="Polar residues" evidence="1">
    <location>
        <begin position="34"/>
        <end position="43"/>
    </location>
</feature>
<gene>
    <name evidence="3" type="ORF">PHPALM_7781</name>
</gene>
<protein>
    <submittedName>
        <fullName evidence="3">Transmembrane protein</fullName>
    </submittedName>
</protein>
<feature type="region of interest" description="Disordered" evidence="1">
    <location>
        <begin position="1"/>
        <end position="117"/>
    </location>
</feature>